<reference evidence="1 2" key="1">
    <citation type="submission" date="2018-01" db="EMBL/GenBank/DDBJ databases">
        <title>Draft genome sequence of Jiangella sp. GTF31.</title>
        <authorList>
            <person name="Sahin N."/>
            <person name="Ay H."/>
            <person name="Saygin H."/>
        </authorList>
    </citation>
    <scope>NUCLEOTIDE SEQUENCE [LARGE SCALE GENOMIC DNA]</scope>
    <source>
        <strain evidence="1 2">GTF31</strain>
    </source>
</reference>
<name>A0A2W2BVF9_9ACTN</name>
<accession>A0A2W2BVF9</accession>
<dbReference type="RefSeq" id="WP_111257849.1">
    <property type="nucleotide sequence ID" value="NZ_POTW01000099.1"/>
</dbReference>
<dbReference type="Proteomes" id="UP000248764">
    <property type="component" value="Unassembled WGS sequence"/>
</dbReference>
<organism evidence="1 2">
    <name type="scientific">Jiangella anatolica</name>
    <dbReference type="NCBI Taxonomy" id="2670374"/>
    <lineage>
        <taxon>Bacteria</taxon>
        <taxon>Bacillati</taxon>
        <taxon>Actinomycetota</taxon>
        <taxon>Actinomycetes</taxon>
        <taxon>Jiangellales</taxon>
        <taxon>Jiangellaceae</taxon>
        <taxon>Jiangella</taxon>
    </lineage>
</organism>
<dbReference type="AlphaFoldDB" id="A0A2W2BVF9"/>
<evidence type="ECO:0000313" key="1">
    <source>
        <dbReference type="EMBL" id="PZF80149.1"/>
    </source>
</evidence>
<dbReference type="EMBL" id="POTW01000099">
    <property type="protein sequence ID" value="PZF80149.1"/>
    <property type="molecule type" value="Genomic_DNA"/>
</dbReference>
<proteinExistence type="predicted"/>
<keyword evidence="2" id="KW-1185">Reference proteome</keyword>
<sequence length="668" mass="71194">MPPFELEVFADRDEAEQATVPASVLRIVVGTQLYERDPAGTALLTADGGEWSPVPSQPGVLDATAFGLIATPPDAPQYMDEQLTSAVGYATLHNIAEIVFPPGLIFLEQPHVLPRAIRYRGTGGSQNTRFGTAASIYDSIVDQPTVTTFVACGTGAKEHHVRHVTEGTQCGFDRPNEVRQYNNAVDERFALLDLSNRDAVKGSNTPATLRPVSALLSFEETFERINLEGIRIIPSCPDPALGEVDGVGGYKRDDAVLPYADWDFGIIMSNPWGAHVADVNVVGYWRLGAILNIGFQISDSPIGGTPNAEHQKFTGCATQGGMILRTGDMWPVVDKDAGRIWLRWTPSQQFSPTGGTVTISARDTFGGSNYTYTGTTYESAATPNNVTDILGDGWIVLNDVRPAGSGSNDTSAIQTVSTHPTACSKVVPVFSGGHSHTRFEDCTFTDLAHAAGIDEANPVLNAAGLPGREKYSTALEWSGAPMRALEFSNCLMTTSGPRTMHVGMARETTFSDCYAETRPWRTALNGALDGARGGLFIAGANAALANESGVAGHFSMNLYSMFNDIINMVPYGPVRAGSRMAAQTDVLNAQNVIDVIKTSAAVDAQGGLHLQTVSHDDLANAASMVNRVGKAEGKVVWELVNNRLYIALASGATSLWTQIGGPNSIAPI</sequence>
<protein>
    <submittedName>
        <fullName evidence="1">Uncharacterized protein</fullName>
    </submittedName>
</protein>
<gene>
    <name evidence="1" type="ORF">C1I92_27590</name>
</gene>
<evidence type="ECO:0000313" key="2">
    <source>
        <dbReference type="Proteomes" id="UP000248764"/>
    </source>
</evidence>
<comment type="caution">
    <text evidence="1">The sequence shown here is derived from an EMBL/GenBank/DDBJ whole genome shotgun (WGS) entry which is preliminary data.</text>
</comment>